<evidence type="ECO:0000313" key="3">
    <source>
        <dbReference type="Proteomes" id="UP000828390"/>
    </source>
</evidence>
<comment type="caution">
    <text evidence="2">The sequence shown here is derived from an EMBL/GenBank/DDBJ whole genome shotgun (WGS) entry which is preliminary data.</text>
</comment>
<protein>
    <submittedName>
        <fullName evidence="2">Uncharacterized protein</fullName>
    </submittedName>
</protein>
<accession>A0A9D4KQ65</accession>
<dbReference type="EMBL" id="JAIWYP010000004">
    <property type="protein sequence ID" value="KAH3843327.1"/>
    <property type="molecule type" value="Genomic_DNA"/>
</dbReference>
<reference evidence="2" key="2">
    <citation type="submission" date="2020-11" db="EMBL/GenBank/DDBJ databases">
        <authorList>
            <person name="McCartney M.A."/>
            <person name="Auch B."/>
            <person name="Kono T."/>
            <person name="Mallez S."/>
            <person name="Becker A."/>
            <person name="Gohl D.M."/>
            <person name="Silverstein K.A.T."/>
            <person name="Koren S."/>
            <person name="Bechman K.B."/>
            <person name="Herman A."/>
            <person name="Abrahante J.E."/>
            <person name="Garbe J."/>
        </authorList>
    </citation>
    <scope>NUCLEOTIDE SEQUENCE</scope>
    <source>
        <strain evidence="2">Duluth1</strain>
        <tissue evidence="2">Whole animal</tissue>
    </source>
</reference>
<name>A0A9D4KQ65_DREPO</name>
<evidence type="ECO:0000256" key="1">
    <source>
        <dbReference type="SAM" id="MobiDB-lite"/>
    </source>
</evidence>
<reference evidence="2" key="1">
    <citation type="journal article" date="2019" name="bioRxiv">
        <title>The Genome of the Zebra Mussel, Dreissena polymorpha: A Resource for Invasive Species Research.</title>
        <authorList>
            <person name="McCartney M.A."/>
            <person name="Auch B."/>
            <person name="Kono T."/>
            <person name="Mallez S."/>
            <person name="Zhang Y."/>
            <person name="Obille A."/>
            <person name="Becker A."/>
            <person name="Abrahante J.E."/>
            <person name="Garbe J."/>
            <person name="Badalamenti J.P."/>
            <person name="Herman A."/>
            <person name="Mangelson H."/>
            <person name="Liachko I."/>
            <person name="Sullivan S."/>
            <person name="Sone E.D."/>
            <person name="Koren S."/>
            <person name="Silverstein K.A.T."/>
            <person name="Beckman K.B."/>
            <person name="Gohl D.M."/>
        </authorList>
    </citation>
    <scope>NUCLEOTIDE SEQUENCE</scope>
    <source>
        <strain evidence="2">Duluth1</strain>
        <tissue evidence="2">Whole animal</tissue>
    </source>
</reference>
<proteinExistence type="predicted"/>
<feature type="region of interest" description="Disordered" evidence="1">
    <location>
        <begin position="70"/>
        <end position="94"/>
    </location>
</feature>
<gene>
    <name evidence="2" type="ORF">DPMN_116841</name>
</gene>
<dbReference type="Proteomes" id="UP000828390">
    <property type="component" value="Unassembled WGS sequence"/>
</dbReference>
<keyword evidence="3" id="KW-1185">Reference proteome</keyword>
<organism evidence="2 3">
    <name type="scientific">Dreissena polymorpha</name>
    <name type="common">Zebra mussel</name>
    <name type="synonym">Mytilus polymorpha</name>
    <dbReference type="NCBI Taxonomy" id="45954"/>
    <lineage>
        <taxon>Eukaryota</taxon>
        <taxon>Metazoa</taxon>
        <taxon>Spiralia</taxon>
        <taxon>Lophotrochozoa</taxon>
        <taxon>Mollusca</taxon>
        <taxon>Bivalvia</taxon>
        <taxon>Autobranchia</taxon>
        <taxon>Heteroconchia</taxon>
        <taxon>Euheterodonta</taxon>
        <taxon>Imparidentia</taxon>
        <taxon>Neoheterodontei</taxon>
        <taxon>Myida</taxon>
        <taxon>Dreissenoidea</taxon>
        <taxon>Dreissenidae</taxon>
        <taxon>Dreissena</taxon>
    </lineage>
</organism>
<evidence type="ECO:0000313" key="2">
    <source>
        <dbReference type="EMBL" id="KAH3843327.1"/>
    </source>
</evidence>
<sequence>MWFLKNSEECLTLGKRVAGTHLLLDKRLLPLSQLIVTINNTCRASRSICDNHKNTWIIDPTRLYGTTVIGKEREGEGGREREGGSKNMNKRLKCERERERGREVLDLVT</sequence>
<dbReference type="AlphaFoldDB" id="A0A9D4KQ65"/>
<feature type="compositionally biased region" description="Basic and acidic residues" evidence="1">
    <location>
        <begin position="70"/>
        <end position="84"/>
    </location>
</feature>